<proteinExistence type="predicted"/>
<sequence>MDFFSEIISETVILGIDSLILGFCVKQLTKCKHILNALQSAPVLDIDSTLNKEINKYPSHAIPYVVIRGLVKPLGNPITSNYNQSVTGVIQRYSNYSVIISLINAPFETRKKSVSE</sequence>
<dbReference type="Proteomes" id="UP000838756">
    <property type="component" value="Unassembled WGS sequence"/>
</dbReference>
<keyword evidence="2" id="KW-1185">Reference proteome</keyword>
<organism evidence="1 2">
    <name type="scientific">Pararge aegeria aegeria</name>
    <dbReference type="NCBI Taxonomy" id="348720"/>
    <lineage>
        <taxon>Eukaryota</taxon>
        <taxon>Metazoa</taxon>
        <taxon>Ecdysozoa</taxon>
        <taxon>Arthropoda</taxon>
        <taxon>Hexapoda</taxon>
        <taxon>Insecta</taxon>
        <taxon>Pterygota</taxon>
        <taxon>Neoptera</taxon>
        <taxon>Endopterygota</taxon>
        <taxon>Lepidoptera</taxon>
        <taxon>Glossata</taxon>
        <taxon>Ditrysia</taxon>
        <taxon>Papilionoidea</taxon>
        <taxon>Nymphalidae</taxon>
        <taxon>Satyrinae</taxon>
        <taxon>Satyrini</taxon>
        <taxon>Parargina</taxon>
        <taxon>Pararge</taxon>
    </lineage>
</organism>
<name>A0A8S4S792_9NEOP</name>
<dbReference type="OrthoDB" id="66726at2759"/>
<accession>A0A8S4S792</accession>
<protein>
    <submittedName>
        <fullName evidence="1">Jg27393 protein</fullName>
    </submittedName>
</protein>
<evidence type="ECO:0000313" key="1">
    <source>
        <dbReference type="EMBL" id="CAH2246178.1"/>
    </source>
</evidence>
<dbReference type="EMBL" id="CAKXAJ010025928">
    <property type="protein sequence ID" value="CAH2246178.1"/>
    <property type="molecule type" value="Genomic_DNA"/>
</dbReference>
<comment type="caution">
    <text evidence="1">The sequence shown here is derived from an EMBL/GenBank/DDBJ whole genome shotgun (WGS) entry which is preliminary data.</text>
</comment>
<evidence type="ECO:0000313" key="2">
    <source>
        <dbReference type="Proteomes" id="UP000838756"/>
    </source>
</evidence>
<dbReference type="AlphaFoldDB" id="A0A8S4S792"/>
<gene>
    <name evidence="1" type="primary">jg27393</name>
    <name evidence="1" type="ORF">PAEG_LOCUS21307</name>
</gene>
<reference evidence="1" key="1">
    <citation type="submission" date="2022-03" db="EMBL/GenBank/DDBJ databases">
        <authorList>
            <person name="Lindestad O."/>
        </authorList>
    </citation>
    <scope>NUCLEOTIDE SEQUENCE</scope>
</reference>